<name>A0A8T0EHB7_ARGBR</name>
<feature type="domain" description="CRAL-TRIO" evidence="1">
    <location>
        <begin position="58"/>
        <end position="181"/>
    </location>
</feature>
<keyword evidence="3" id="KW-1185">Reference proteome</keyword>
<gene>
    <name evidence="2" type="ORF">HNY73_019356</name>
</gene>
<dbReference type="EMBL" id="JABXBU010002228">
    <property type="protein sequence ID" value="KAF8772003.1"/>
    <property type="molecule type" value="Genomic_DNA"/>
</dbReference>
<protein>
    <recommendedName>
        <fullName evidence="1">CRAL-TRIO domain-containing protein</fullName>
    </recommendedName>
</protein>
<reference evidence="2" key="2">
    <citation type="submission" date="2020-06" db="EMBL/GenBank/DDBJ databases">
        <authorList>
            <person name="Sheffer M."/>
        </authorList>
    </citation>
    <scope>NUCLEOTIDE SEQUENCE</scope>
</reference>
<evidence type="ECO:0000313" key="3">
    <source>
        <dbReference type="Proteomes" id="UP000807504"/>
    </source>
</evidence>
<dbReference type="SUPFAM" id="SSF52087">
    <property type="entry name" value="CRAL/TRIO domain"/>
    <property type="match status" value="1"/>
</dbReference>
<dbReference type="InterPro" id="IPR001251">
    <property type="entry name" value="CRAL-TRIO_dom"/>
</dbReference>
<sequence length="212" mass="24312">MATCLESLEFSDVEIDDVRLNRNKAHYGEVPGIKTRSLNELKSMLARKVDFQKVPFVELIRLELMVFETLMQNSVTQLCGITVIVDCDGFSQANMSEIITCLPICYNVFHCDCTLGVRYLHVIKTPALLQLLYRNVISALPLEQQTQVVFYPLDSDLKELRDQVSLDYLLEEYGGKLPSFSLVDLNPIINEKESYFREQLQYGISDDELELD</sequence>
<evidence type="ECO:0000313" key="2">
    <source>
        <dbReference type="EMBL" id="KAF8772003.1"/>
    </source>
</evidence>
<reference evidence="2" key="1">
    <citation type="journal article" date="2020" name="bioRxiv">
        <title>Chromosome-level reference genome of the European wasp spider Argiope bruennichi: a resource for studies on range expansion and evolutionary adaptation.</title>
        <authorList>
            <person name="Sheffer M.M."/>
            <person name="Hoppe A."/>
            <person name="Krehenwinkel H."/>
            <person name="Uhl G."/>
            <person name="Kuss A.W."/>
            <person name="Jensen L."/>
            <person name="Jensen C."/>
            <person name="Gillespie R.G."/>
            <person name="Hoff K.J."/>
            <person name="Prost S."/>
        </authorList>
    </citation>
    <scope>NUCLEOTIDE SEQUENCE</scope>
</reference>
<accession>A0A8T0EHB7</accession>
<dbReference type="Gene3D" id="3.40.525.10">
    <property type="entry name" value="CRAL-TRIO lipid binding domain"/>
    <property type="match status" value="1"/>
</dbReference>
<dbReference type="InterPro" id="IPR036865">
    <property type="entry name" value="CRAL-TRIO_dom_sf"/>
</dbReference>
<evidence type="ECO:0000259" key="1">
    <source>
        <dbReference type="PROSITE" id="PS50191"/>
    </source>
</evidence>
<dbReference type="AlphaFoldDB" id="A0A8T0EHB7"/>
<comment type="caution">
    <text evidence="2">The sequence shown here is derived from an EMBL/GenBank/DDBJ whole genome shotgun (WGS) entry which is preliminary data.</text>
</comment>
<dbReference type="CDD" id="cd00170">
    <property type="entry name" value="SEC14"/>
    <property type="match status" value="1"/>
</dbReference>
<dbReference type="Pfam" id="PF00650">
    <property type="entry name" value="CRAL_TRIO"/>
    <property type="match status" value="1"/>
</dbReference>
<dbReference type="PROSITE" id="PS50191">
    <property type="entry name" value="CRAL_TRIO"/>
    <property type="match status" value="1"/>
</dbReference>
<organism evidence="2 3">
    <name type="scientific">Argiope bruennichi</name>
    <name type="common">Wasp spider</name>
    <name type="synonym">Aranea bruennichi</name>
    <dbReference type="NCBI Taxonomy" id="94029"/>
    <lineage>
        <taxon>Eukaryota</taxon>
        <taxon>Metazoa</taxon>
        <taxon>Ecdysozoa</taxon>
        <taxon>Arthropoda</taxon>
        <taxon>Chelicerata</taxon>
        <taxon>Arachnida</taxon>
        <taxon>Araneae</taxon>
        <taxon>Araneomorphae</taxon>
        <taxon>Entelegynae</taxon>
        <taxon>Araneoidea</taxon>
        <taxon>Araneidae</taxon>
        <taxon>Argiope</taxon>
    </lineage>
</organism>
<proteinExistence type="predicted"/>
<dbReference type="Proteomes" id="UP000807504">
    <property type="component" value="Unassembled WGS sequence"/>
</dbReference>